<evidence type="ECO:0000313" key="9">
    <source>
        <dbReference type="Proteomes" id="UP000656042"/>
    </source>
</evidence>
<dbReference type="AlphaFoldDB" id="A0A8J3FME2"/>
<dbReference type="InterPro" id="IPR036396">
    <property type="entry name" value="Cyt_P450_sf"/>
</dbReference>
<keyword evidence="4 7" id="KW-0560">Oxidoreductase</keyword>
<name>A0A8J3FME2_9ACTN</name>
<dbReference type="GO" id="GO:0020037">
    <property type="term" value="F:heme binding"/>
    <property type="evidence" value="ECO:0007669"/>
    <property type="project" value="InterPro"/>
</dbReference>
<evidence type="ECO:0000256" key="4">
    <source>
        <dbReference type="ARBA" id="ARBA00023002"/>
    </source>
</evidence>
<dbReference type="InterPro" id="IPR001128">
    <property type="entry name" value="Cyt_P450"/>
</dbReference>
<keyword evidence="3 7" id="KW-0479">Metal-binding</keyword>
<dbReference type="PANTHER" id="PTHR46696">
    <property type="entry name" value="P450, PUTATIVE (EUROFUNG)-RELATED"/>
    <property type="match status" value="1"/>
</dbReference>
<dbReference type="SUPFAM" id="SSF48264">
    <property type="entry name" value="Cytochrome P450"/>
    <property type="match status" value="1"/>
</dbReference>
<evidence type="ECO:0000256" key="7">
    <source>
        <dbReference type="RuleBase" id="RU000461"/>
    </source>
</evidence>
<evidence type="ECO:0000256" key="5">
    <source>
        <dbReference type="ARBA" id="ARBA00023004"/>
    </source>
</evidence>
<keyword evidence="6 7" id="KW-0503">Monooxygenase</keyword>
<evidence type="ECO:0000256" key="2">
    <source>
        <dbReference type="ARBA" id="ARBA00022617"/>
    </source>
</evidence>
<organism evidence="8 9">
    <name type="scientific">Mangrovihabitans endophyticus</name>
    <dbReference type="NCBI Taxonomy" id="1751298"/>
    <lineage>
        <taxon>Bacteria</taxon>
        <taxon>Bacillati</taxon>
        <taxon>Actinomycetota</taxon>
        <taxon>Actinomycetes</taxon>
        <taxon>Micromonosporales</taxon>
        <taxon>Micromonosporaceae</taxon>
        <taxon>Mangrovihabitans</taxon>
    </lineage>
</organism>
<comment type="caution">
    <text evidence="8">The sequence shown here is derived from an EMBL/GenBank/DDBJ whole genome shotgun (WGS) entry which is preliminary data.</text>
</comment>
<dbReference type="FunFam" id="1.10.630.10:FF:000018">
    <property type="entry name" value="Cytochrome P450 monooxygenase"/>
    <property type="match status" value="1"/>
</dbReference>
<dbReference type="InterPro" id="IPR002397">
    <property type="entry name" value="Cyt_P450_B"/>
</dbReference>
<dbReference type="PRINTS" id="PR00359">
    <property type="entry name" value="BP450"/>
</dbReference>
<protein>
    <submittedName>
        <fullName evidence="8">Cytochrome P450 hydroxylase</fullName>
    </submittedName>
</protein>
<dbReference type="PROSITE" id="PS00086">
    <property type="entry name" value="CYTOCHROME_P450"/>
    <property type="match status" value="1"/>
</dbReference>
<reference evidence="8" key="2">
    <citation type="submission" date="2020-09" db="EMBL/GenBank/DDBJ databases">
        <authorList>
            <person name="Sun Q."/>
            <person name="Zhou Y."/>
        </authorList>
    </citation>
    <scope>NUCLEOTIDE SEQUENCE</scope>
    <source>
        <strain evidence="8">CGMCC 4.7299</strain>
    </source>
</reference>
<keyword evidence="9" id="KW-1185">Reference proteome</keyword>
<keyword evidence="5 7" id="KW-0408">Iron</keyword>
<dbReference type="Pfam" id="PF00067">
    <property type="entry name" value="p450"/>
    <property type="match status" value="1"/>
</dbReference>
<dbReference type="GO" id="GO:0004497">
    <property type="term" value="F:monooxygenase activity"/>
    <property type="evidence" value="ECO:0007669"/>
    <property type="project" value="UniProtKB-KW"/>
</dbReference>
<evidence type="ECO:0000256" key="6">
    <source>
        <dbReference type="ARBA" id="ARBA00023033"/>
    </source>
</evidence>
<gene>
    <name evidence="8" type="ORF">GCM10012284_03100</name>
</gene>
<dbReference type="EMBL" id="BMMX01000001">
    <property type="protein sequence ID" value="GGK72662.1"/>
    <property type="molecule type" value="Genomic_DNA"/>
</dbReference>
<accession>A0A8J3FME2</accession>
<keyword evidence="2 7" id="KW-0349">Heme</keyword>
<dbReference type="PANTHER" id="PTHR46696:SF1">
    <property type="entry name" value="CYTOCHROME P450 YJIB-RELATED"/>
    <property type="match status" value="1"/>
</dbReference>
<evidence type="ECO:0000256" key="1">
    <source>
        <dbReference type="ARBA" id="ARBA00010617"/>
    </source>
</evidence>
<evidence type="ECO:0000256" key="3">
    <source>
        <dbReference type="ARBA" id="ARBA00022723"/>
    </source>
</evidence>
<dbReference type="GO" id="GO:0016705">
    <property type="term" value="F:oxidoreductase activity, acting on paired donors, with incorporation or reduction of molecular oxygen"/>
    <property type="evidence" value="ECO:0007669"/>
    <property type="project" value="InterPro"/>
</dbReference>
<evidence type="ECO:0000313" key="8">
    <source>
        <dbReference type="EMBL" id="GGK72662.1"/>
    </source>
</evidence>
<comment type="similarity">
    <text evidence="1 7">Belongs to the cytochrome P450 family.</text>
</comment>
<proteinExistence type="inferred from homology"/>
<dbReference type="Gene3D" id="1.10.630.10">
    <property type="entry name" value="Cytochrome P450"/>
    <property type="match status" value="1"/>
</dbReference>
<dbReference type="InterPro" id="IPR017972">
    <property type="entry name" value="Cyt_P450_CS"/>
</dbReference>
<sequence>MAIDFGYLAALARSDRDHTGGDPDPYPNLAWLRRESPVTRVPGPGGVGTAWFVTSYALARDCLADPRLEMSAAPGEPGVPASRLRADAVPVPHFLATNPPVHDAQRQAVAASFSPRAVEKLREPAARYCHELIDRFAGRGEADLLTEYALLIPEHLTYELFGVPRAQRLPEGRATTLSVAGALSEQPDGGPLTGELLDHLRQVLEYKRRQPGDDLVTRLLAAMDENAALHAAYLLFATGQLSTGPAIGATIVRLLERPGLYAAVSRDPAGCRRAVDEALRFDSAVQSALPRRAREDLEIGGTRVTAGDIVLVSLAAANRDPGRFADPDRFDPGRAGGSHLAFGHGIHYCLGGPLARMEGEVALSVLVDRLPGLRPGGSAGRGEWALGPLLRGPATVLVRFDVGTAGPAHEVRPDGGRPSVHGD</sequence>
<dbReference type="GO" id="GO:0017000">
    <property type="term" value="P:antibiotic biosynthetic process"/>
    <property type="evidence" value="ECO:0007669"/>
    <property type="project" value="UniProtKB-ARBA"/>
</dbReference>
<reference evidence="8" key="1">
    <citation type="journal article" date="2014" name="Int. J. Syst. Evol. Microbiol.">
        <title>Complete genome sequence of Corynebacterium casei LMG S-19264T (=DSM 44701T), isolated from a smear-ripened cheese.</title>
        <authorList>
            <consortium name="US DOE Joint Genome Institute (JGI-PGF)"/>
            <person name="Walter F."/>
            <person name="Albersmeier A."/>
            <person name="Kalinowski J."/>
            <person name="Ruckert C."/>
        </authorList>
    </citation>
    <scope>NUCLEOTIDE SEQUENCE</scope>
    <source>
        <strain evidence="8">CGMCC 4.7299</strain>
    </source>
</reference>
<dbReference type="RefSeq" id="WP_189077186.1">
    <property type="nucleotide sequence ID" value="NZ_BMMX01000001.1"/>
</dbReference>
<dbReference type="GO" id="GO:0005506">
    <property type="term" value="F:iron ion binding"/>
    <property type="evidence" value="ECO:0007669"/>
    <property type="project" value="InterPro"/>
</dbReference>
<dbReference type="Proteomes" id="UP000656042">
    <property type="component" value="Unassembled WGS sequence"/>
</dbReference>